<dbReference type="GO" id="GO:0006298">
    <property type="term" value="P:mismatch repair"/>
    <property type="evidence" value="ECO:0007669"/>
    <property type="project" value="InterPro"/>
</dbReference>
<dbReference type="InterPro" id="IPR011184">
    <property type="entry name" value="DNA_mismatch_repair_Msh2"/>
</dbReference>
<dbReference type="FunFam" id="3.40.50.300:FF:000870">
    <property type="entry name" value="MutS protein homolog 4"/>
    <property type="match status" value="1"/>
</dbReference>
<proteinExistence type="inferred from homology"/>
<feature type="compositionally biased region" description="Polar residues" evidence="6">
    <location>
        <begin position="59"/>
        <end position="69"/>
    </location>
</feature>
<dbReference type="PANTHER" id="PTHR11361:SF21">
    <property type="entry name" value="MUTS PROTEIN HOMOLOG 4"/>
    <property type="match status" value="1"/>
</dbReference>
<evidence type="ECO:0000256" key="3">
    <source>
        <dbReference type="ARBA" id="ARBA00022840"/>
    </source>
</evidence>
<evidence type="ECO:0000313" key="8">
    <source>
        <dbReference type="EMBL" id="OWF43559.1"/>
    </source>
</evidence>
<dbReference type="Pfam" id="PF05192">
    <property type="entry name" value="MutS_III"/>
    <property type="match status" value="1"/>
</dbReference>
<evidence type="ECO:0000256" key="6">
    <source>
        <dbReference type="SAM" id="MobiDB-lite"/>
    </source>
</evidence>
<dbReference type="AlphaFoldDB" id="A0A210Q4E9"/>
<keyword evidence="4" id="KW-0238">DNA-binding</keyword>
<dbReference type="Gene3D" id="3.30.420.110">
    <property type="entry name" value="MutS, connector domain"/>
    <property type="match status" value="1"/>
</dbReference>
<reference evidence="8 9" key="1">
    <citation type="journal article" date="2017" name="Nat. Ecol. Evol.">
        <title>Scallop genome provides insights into evolution of bilaterian karyotype and development.</title>
        <authorList>
            <person name="Wang S."/>
            <person name="Zhang J."/>
            <person name="Jiao W."/>
            <person name="Li J."/>
            <person name="Xun X."/>
            <person name="Sun Y."/>
            <person name="Guo X."/>
            <person name="Huan P."/>
            <person name="Dong B."/>
            <person name="Zhang L."/>
            <person name="Hu X."/>
            <person name="Sun X."/>
            <person name="Wang J."/>
            <person name="Zhao C."/>
            <person name="Wang Y."/>
            <person name="Wang D."/>
            <person name="Huang X."/>
            <person name="Wang R."/>
            <person name="Lv J."/>
            <person name="Li Y."/>
            <person name="Zhang Z."/>
            <person name="Liu B."/>
            <person name="Lu W."/>
            <person name="Hui Y."/>
            <person name="Liang J."/>
            <person name="Zhou Z."/>
            <person name="Hou R."/>
            <person name="Li X."/>
            <person name="Liu Y."/>
            <person name="Li H."/>
            <person name="Ning X."/>
            <person name="Lin Y."/>
            <person name="Zhao L."/>
            <person name="Xing Q."/>
            <person name="Dou J."/>
            <person name="Li Y."/>
            <person name="Mao J."/>
            <person name="Guo H."/>
            <person name="Dou H."/>
            <person name="Li T."/>
            <person name="Mu C."/>
            <person name="Jiang W."/>
            <person name="Fu Q."/>
            <person name="Fu X."/>
            <person name="Miao Y."/>
            <person name="Liu J."/>
            <person name="Yu Q."/>
            <person name="Li R."/>
            <person name="Liao H."/>
            <person name="Li X."/>
            <person name="Kong Y."/>
            <person name="Jiang Z."/>
            <person name="Chourrout D."/>
            <person name="Li R."/>
            <person name="Bao Z."/>
        </authorList>
    </citation>
    <scope>NUCLEOTIDE SEQUENCE [LARGE SCALE GENOMIC DNA]</scope>
    <source>
        <strain evidence="8 9">PY_sf001</strain>
    </source>
</reference>
<feature type="domain" description="DNA mismatch repair proteins mutS family" evidence="7">
    <location>
        <begin position="715"/>
        <end position="731"/>
    </location>
</feature>
<dbReference type="PROSITE" id="PS00486">
    <property type="entry name" value="DNA_MISMATCH_REPAIR_2"/>
    <property type="match status" value="1"/>
</dbReference>
<dbReference type="GO" id="GO:0007131">
    <property type="term" value="P:reciprocal meiotic recombination"/>
    <property type="evidence" value="ECO:0007669"/>
    <property type="project" value="TreeGrafter"/>
</dbReference>
<dbReference type="InterPro" id="IPR036187">
    <property type="entry name" value="DNA_mismatch_repair_MutS_sf"/>
</dbReference>
<dbReference type="PIRSF" id="PIRSF005813">
    <property type="entry name" value="MSH2"/>
    <property type="match status" value="1"/>
</dbReference>
<evidence type="ECO:0000259" key="7">
    <source>
        <dbReference type="PROSITE" id="PS00486"/>
    </source>
</evidence>
<comment type="caution">
    <text evidence="8">The sequence shown here is derived from an EMBL/GenBank/DDBJ whole genome shotgun (WGS) entry which is preliminary data.</text>
</comment>
<dbReference type="EMBL" id="NEDP02005059">
    <property type="protein sequence ID" value="OWF43559.1"/>
    <property type="molecule type" value="Genomic_DNA"/>
</dbReference>
<dbReference type="PANTHER" id="PTHR11361">
    <property type="entry name" value="DNA MISMATCH REPAIR PROTEIN MUTS FAMILY MEMBER"/>
    <property type="match status" value="1"/>
</dbReference>
<dbReference type="Gene3D" id="1.10.1420.10">
    <property type="match status" value="2"/>
</dbReference>
<dbReference type="InterPro" id="IPR007696">
    <property type="entry name" value="DNA_mismatch_repair_MutS_core"/>
</dbReference>
<dbReference type="Gene3D" id="3.40.50.300">
    <property type="entry name" value="P-loop containing nucleotide triphosphate hydrolases"/>
    <property type="match status" value="1"/>
</dbReference>
<evidence type="ECO:0000313" key="9">
    <source>
        <dbReference type="Proteomes" id="UP000242188"/>
    </source>
</evidence>
<keyword evidence="2" id="KW-0547">Nucleotide-binding</keyword>
<evidence type="ECO:0000256" key="1">
    <source>
        <dbReference type="ARBA" id="ARBA00006271"/>
    </source>
</evidence>
<dbReference type="SUPFAM" id="SSF53150">
    <property type="entry name" value="DNA repair protein MutS, domain II"/>
    <property type="match status" value="1"/>
</dbReference>
<keyword evidence="3" id="KW-0067">ATP-binding</keyword>
<dbReference type="SUPFAM" id="SSF48334">
    <property type="entry name" value="DNA repair protein MutS, domain III"/>
    <property type="match status" value="1"/>
</dbReference>
<evidence type="ECO:0000256" key="5">
    <source>
        <dbReference type="ARBA" id="ARBA00023254"/>
    </source>
</evidence>
<dbReference type="SUPFAM" id="SSF52540">
    <property type="entry name" value="P-loop containing nucleoside triphosphate hydrolases"/>
    <property type="match status" value="1"/>
</dbReference>
<evidence type="ECO:0000256" key="4">
    <source>
        <dbReference type="ARBA" id="ARBA00023125"/>
    </source>
</evidence>
<sequence>MATVQPKYNFGLLQTPMSNISGYESETSTDVFQRIPRQNVDHLLKGAGHASSKFPAASGLTSNTSSTSVAGVRKRGKGLGYTTPGSTSALRTPASRRTPGSLSYSTTTPRDSTTAVIVAIVEGRGLAKGEIGLASLDLKCPHLTLSQFSDTQTYVKTITKLQILQPIEIIVPNTACENGTMTKLLKLINDQFQNTSISTVQRKYFNETRGLQYVKQLCVPEFNTVEMEVRLKYYALAAVASLMKYVEFMQNMMYAPGSLKVVFQGSENTTMIDASSAKNLELLQNLRDPTSDITLYGILNYTKTPGGARLLRANILQPPSDLETITMRQDAIGELTEKEEVFYNLQTVIGQFPDVDHLLSLLLQIPKQETIKIAESKITNIIYLKHTLELIEPLKEALKDCENPLLKAYCKSLDDPRFDIIITKISSVIHEDTRFQKGTLHMRTQKCFAVKPNINGLLDVARRMYTEIVDDISELVTQLGGQYGLPLKTSYNSARGFFIQTSASGKDGLTADNLPGIFIKVTKAKSTLSFTTTDLIKLNARIQQSLEEIYLMANIVVTALLNDIRGYLGCLYKLTESVAIIDVLLSFAHVCTLSNYVRPEFTDTLAIKQGRHPILEKIAIGQTVPNNTYASDESNFLVITGPNMSGKSTYLRQIPLLQIMAQIGCSVPAEYASFRIADQIFSRISTDDEMETNSSTFTLEMKEVNYIIQNASNRSLVIMDELGRGTSPEEGVGICHSICEYLIQLKAFTVFVTHFLELTNLDVLYPNVENYCFDVQRSVCTQSAEEKIIFTHTLQKGKTEERHYGMELAKMSSLPRDIIEKAATCALKISRAKHFADGNTSESSKQRAVFKLATRLVQTARNSRLDSDGLKIYLHGMKSQYEKETGR</sequence>
<evidence type="ECO:0000256" key="2">
    <source>
        <dbReference type="ARBA" id="ARBA00022741"/>
    </source>
</evidence>
<dbReference type="InterPro" id="IPR007861">
    <property type="entry name" value="DNA_mismatch_repair_MutS_clamp"/>
</dbReference>
<dbReference type="GO" id="GO:0030983">
    <property type="term" value="F:mismatched DNA binding"/>
    <property type="evidence" value="ECO:0007669"/>
    <property type="project" value="InterPro"/>
</dbReference>
<dbReference type="OrthoDB" id="276261at2759"/>
<organism evidence="8 9">
    <name type="scientific">Mizuhopecten yessoensis</name>
    <name type="common">Japanese scallop</name>
    <name type="synonym">Patinopecten yessoensis</name>
    <dbReference type="NCBI Taxonomy" id="6573"/>
    <lineage>
        <taxon>Eukaryota</taxon>
        <taxon>Metazoa</taxon>
        <taxon>Spiralia</taxon>
        <taxon>Lophotrochozoa</taxon>
        <taxon>Mollusca</taxon>
        <taxon>Bivalvia</taxon>
        <taxon>Autobranchia</taxon>
        <taxon>Pteriomorphia</taxon>
        <taxon>Pectinida</taxon>
        <taxon>Pectinoidea</taxon>
        <taxon>Pectinidae</taxon>
        <taxon>Mizuhopecten</taxon>
    </lineage>
</organism>
<dbReference type="Pfam" id="PF05190">
    <property type="entry name" value="MutS_IV"/>
    <property type="match status" value="1"/>
</dbReference>
<dbReference type="Proteomes" id="UP000242188">
    <property type="component" value="Unassembled WGS sequence"/>
</dbReference>
<name>A0A210Q4E9_MIZYE</name>
<dbReference type="InterPro" id="IPR036678">
    <property type="entry name" value="MutS_con_dom_sf"/>
</dbReference>
<dbReference type="GO" id="GO:0005634">
    <property type="term" value="C:nucleus"/>
    <property type="evidence" value="ECO:0007669"/>
    <property type="project" value="TreeGrafter"/>
</dbReference>
<dbReference type="GO" id="GO:0140664">
    <property type="term" value="F:ATP-dependent DNA damage sensor activity"/>
    <property type="evidence" value="ECO:0007669"/>
    <property type="project" value="InterPro"/>
</dbReference>
<comment type="similarity">
    <text evidence="1">Belongs to the DNA mismatch repair MutS family.</text>
</comment>
<dbReference type="Pfam" id="PF00488">
    <property type="entry name" value="MutS_V"/>
    <property type="match status" value="1"/>
</dbReference>
<dbReference type="InterPro" id="IPR007860">
    <property type="entry name" value="DNA_mmatch_repair_MutS_con_dom"/>
</dbReference>
<dbReference type="STRING" id="6573.A0A210Q4E9"/>
<dbReference type="Pfam" id="PF05188">
    <property type="entry name" value="MutS_II"/>
    <property type="match status" value="1"/>
</dbReference>
<dbReference type="InterPro" id="IPR000432">
    <property type="entry name" value="DNA_mismatch_repair_MutS_C"/>
</dbReference>
<keyword evidence="5" id="KW-0469">Meiosis</keyword>
<feature type="region of interest" description="Disordered" evidence="6">
    <location>
        <begin position="55"/>
        <end position="108"/>
    </location>
</feature>
<dbReference type="InterPro" id="IPR027417">
    <property type="entry name" value="P-loop_NTPase"/>
</dbReference>
<dbReference type="SMART" id="SM00533">
    <property type="entry name" value="MUTSd"/>
    <property type="match status" value="1"/>
</dbReference>
<gene>
    <name evidence="8" type="ORF">KP79_PYT08491</name>
</gene>
<keyword evidence="9" id="KW-1185">Reference proteome</keyword>
<dbReference type="InterPro" id="IPR045076">
    <property type="entry name" value="MutS"/>
</dbReference>
<dbReference type="GO" id="GO:0005524">
    <property type="term" value="F:ATP binding"/>
    <property type="evidence" value="ECO:0007669"/>
    <property type="project" value="UniProtKB-KW"/>
</dbReference>
<dbReference type="SMART" id="SM00534">
    <property type="entry name" value="MUTSac"/>
    <property type="match status" value="1"/>
</dbReference>
<feature type="compositionally biased region" description="Polar residues" evidence="6">
    <location>
        <begin position="98"/>
        <end position="108"/>
    </location>
</feature>
<protein>
    <submittedName>
        <fullName evidence="8">MutS protein-like 4</fullName>
    </submittedName>
</protein>
<dbReference type="FunFam" id="1.10.1420.10:FF:000013">
    <property type="entry name" value="mutS protein homolog 4"/>
    <property type="match status" value="1"/>
</dbReference>
<accession>A0A210Q4E9</accession>
<dbReference type="FunFam" id="3.30.420.110:FF:000003">
    <property type="entry name" value="mutS protein homolog 4"/>
    <property type="match status" value="1"/>
</dbReference>